<protein>
    <recommendedName>
        <fullName evidence="5">Intersectin-EH binding protein Ibp1</fullName>
    </recommendedName>
</protein>
<proteinExistence type="predicted"/>
<gene>
    <name evidence="3" type="ORF">IAG42_16185</name>
</gene>
<sequence length="80" mass="7947">MTRTTTKRIGAALAAGAASLALGLGSAGIANATIHPVDTSCSNPAGHQPGGQQPSCQNDNLTQDTENQNPAGHAPGGWNK</sequence>
<name>A0A7H1B8E2_9ACTN</name>
<keyword evidence="2" id="KW-0732">Signal</keyword>
<evidence type="ECO:0000313" key="4">
    <source>
        <dbReference type="Proteomes" id="UP000516428"/>
    </source>
</evidence>
<organism evidence="3 4">
    <name type="scientific">Streptomyces xanthii</name>
    <dbReference type="NCBI Taxonomy" id="2768069"/>
    <lineage>
        <taxon>Bacteria</taxon>
        <taxon>Bacillati</taxon>
        <taxon>Actinomycetota</taxon>
        <taxon>Actinomycetes</taxon>
        <taxon>Kitasatosporales</taxon>
        <taxon>Streptomycetaceae</taxon>
        <taxon>Streptomyces</taxon>
    </lineage>
</organism>
<feature type="region of interest" description="Disordered" evidence="1">
    <location>
        <begin position="37"/>
        <end position="80"/>
    </location>
</feature>
<evidence type="ECO:0000256" key="1">
    <source>
        <dbReference type="SAM" id="MobiDB-lite"/>
    </source>
</evidence>
<dbReference type="EMBL" id="CP061281">
    <property type="protein sequence ID" value="QNS04997.1"/>
    <property type="molecule type" value="Genomic_DNA"/>
</dbReference>
<dbReference type="Proteomes" id="UP000516428">
    <property type="component" value="Chromosome"/>
</dbReference>
<dbReference type="RefSeq" id="WP_188337698.1">
    <property type="nucleotide sequence ID" value="NZ_CP061281.1"/>
</dbReference>
<dbReference type="AlphaFoldDB" id="A0A7H1B8E2"/>
<feature type="signal peptide" evidence="2">
    <location>
        <begin position="1"/>
        <end position="32"/>
    </location>
</feature>
<accession>A0A7H1B8E2</accession>
<evidence type="ECO:0008006" key="5">
    <source>
        <dbReference type="Google" id="ProtNLM"/>
    </source>
</evidence>
<feature type="compositionally biased region" description="Polar residues" evidence="1">
    <location>
        <begin position="39"/>
        <end position="70"/>
    </location>
</feature>
<reference evidence="3 4" key="1">
    <citation type="submission" date="2020-09" db="EMBL/GenBank/DDBJ databases">
        <title>A novel species.</title>
        <authorList>
            <person name="Gao J."/>
        </authorList>
    </citation>
    <scope>NUCLEOTIDE SEQUENCE [LARGE SCALE GENOMIC DNA]</scope>
    <source>
        <strain evidence="3 4">CRXT-Y-14</strain>
    </source>
</reference>
<keyword evidence="4" id="KW-1185">Reference proteome</keyword>
<evidence type="ECO:0000313" key="3">
    <source>
        <dbReference type="EMBL" id="QNS04997.1"/>
    </source>
</evidence>
<evidence type="ECO:0000256" key="2">
    <source>
        <dbReference type="SAM" id="SignalP"/>
    </source>
</evidence>
<feature type="chain" id="PRO_5028873767" description="Intersectin-EH binding protein Ibp1" evidence="2">
    <location>
        <begin position="33"/>
        <end position="80"/>
    </location>
</feature>
<dbReference type="KEGG" id="sxn:IAG42_16185"/>